<accession>A0ABY6CL82</accession>
<name>A0ABY6CL82_9BACT</name>
<keyword evidence="3" id="KW-1185">Reference proteome</keyword>
<dbReference type="Gene3D" id="2.160.20.80">
    <property type="entry name" value="E3 ubiquitin-protein ligase SopA"/>
    <property type="match status" value="1"/>
</dbReference>
<evidence type="ECO:0000256" key="1">
    <source>
        <dbReference type="SAM" id="Phobius"/>
    </source>
</evidence>
<proteinExistence type="predicted"/>
<keyword evidence="1" id="KW-0472">Membrane</keyword>
<evidence type="ECO:0000313" key="2">
    <source>
        <dbReference type="EMBL" id="UXP31271.1"/>
    </source>
</evidence>
<dbReference type="EMBL" id="CP106679">
    <property type="protein sequence ID" value="UXP31271.1"/>
    <property type="molecule type" value="Genomic_DNA"/>
</dbReference>
<feature type="transmembrane region" description="Helical" evidence="1">
    <location>
        <begin position="372"/>
        <end position="391"/>
    </location>
</feature>
<protein>
    <submittedName>
        <fullName evidence="2">Pentapeptide repeat-containing protein</fullName>
    </submittedName>
</protein>
<dbReference type="RefSeq" id="WP_262308711.1">
    <property type="nucleotide sequence ID" value="NZ_CP106679.1"/>
</dbReference>
<dbReference type="Pfam" id="PF13576">
    <property type="entry name" value="Pentapeptide_3"/>
    <property type="match status" value="1"/>
</dbReference>
<reference evidence="2" key="1">
    <citation type="submission" date="2022-09" db="EMBL/GenBank/DDBJ databases">
        <title>Comparative genomics and taxonomic characterization of three novel marine species of genus Reichenbachiella exhibiting antioxidant and polysaccharide degradation activities.</title>
        <authorList>
            <person name="Muhammad N."/>
            <person name="Lee Y.-J."/>
            <person name="Ko J."/>
            <person name="Kim S.-G."/>
        </authorList>
    </citation>
    <scope>NUCLEOTIDE SEQUENCE</scope>
    <source>
        <strain evidence="2">BKB1-1</strain>
    </source>
</reference>
<evidence type="ECO:0000313" key="3">
    <source>
        <dbReference type="Proteomes" id="UP001065174"/>
    </source>
</evidence>
<sequence>MKSEEVEDLFEKKGFSNRVKLINSKDLEFEISEENSVKIANTIRDLNYCFDGKKKIFVKSALDLSKSNNSGLDLSYCIFEKQVSINNSNHEYEMYLINCEFRQGVNFSKAIFKNNVRFHNSKFYGKTDFTNTSFKKLVDFYFAEFIEDQQFHLTDFEGTTIFSNTTFHKSIQFLHNKVVPNSYISFENAIFHNGLDISRSNFWCTIQFWGVNFDKTQLNKLQESNLYQNDLLTVSGSQSNVSALKRVRETFRLIKHEFRKQGNNINAQLFHRLEMKVYSEEIKVDTGRLGEKILLLMNGISNKHGQSWSRALGFTLGVTVIAYCIFLLTIRDSIVFAQSWEDVGYTMKYFLQLLNLTYWDYMPFGEPNEPEGYLILFISRLFIGYGYYQFIQSFRKYGKN</sequence>
<gene>
    <name evidence="2" type="ORF">N6H18_13020</name>
</gene>
<keyword evidence="1" id="KW-1133">Transmembrane helix</keyword>
<dbReference type="Proteomes" id="UP001065174">
    <property type="component" value="Chromosome"/>
</dbReference>
<keyword evidence="1" id="KW-0812">Transmembrane</keyword>
<dbReference type="InterPro" id="IPR001646">
    <property type="entry name" value="5peptide_repeat"/>
</dbReference>
<feature type="transmembrane region" description="Helical" evidence="1">
    <location>
        <begin position="311"/>
        <end position="330"/>
    </location>
</feature>
<organism evidence="2 3">
    <name type="scientific">Reichenbachiella agarivorans</name>
    <dbReference type="NCBI Taxonomy" id="2979464"/>
    <lineage>
        <taxon>Bacteria</taxon>
        <taxon>Pseudomonadati</taxon>
        <taxon>Bacteroidota</taxon>
        <taxon>Cytophagia</taxon>
        <taxon>Cytophagales</taxon>
        <taxon>Reichenbachiellaceae</taxon>
        <taxon>Reichenbachiella</taxon>
    </lineage>
</organism>